<name>A0A1C0YVR3_9BACL</name>
<accession>A0A1C0YVR3</accession>
<evidence type="ECO:0000313" key="1">
    <source>
        <dbReference type="EMBL" id="OCS91256.1"/>
    </source>
</evidence>
<dbReference type="AlphaFoldDB" id="A0A1C0YVR3"/>
<keyword evidence="2" id="KW-1185">Reference proteome</keyword>
<gene>
    <name evidence="1" type="ORF">A6K76_09610</name>
</gene>
<sequence>MSYQPNLNDVILVVAPHYNTNTKSVIYTYTQNGSVMENFTCLETTSFVEQFLYLQGTSIIGSRESARVLYNFSKNIPLYAPITQQVIHQYVMEAAPDPIYFFTSMYEVTELAKKRCQLTLHSLSFIVKASKKQCVSRRDRISHYLMQKLSLHSPIICKP</sequence>
<dbReference type="Proteomes" id="UP000093482">
    <property type="component" value="Unassembled WGS sequence"/>
</dbReference>
<dbReference type="EMBL" id="MATO01000030">
    <property type="protein sequence ID" value="OCS91256.1"/>
    <property type="molecule type" value="Genomic_DNA"/>
</dbReference>
<organism evidence="1 2">
    <name type="scientific">Caryophanon latum</name>
    <dbReference type="NCBI Taxonomy" id="33977"/>
    <lineage>
        <taxon>Bacteria</taxon>
        <taxon>Bacillati</taxon>
        <taxon>Bacillota</taxon>
        <taxon>Bacilli</taxon>
        <taxon>Bacillales</taxon>
        <taxon>Caryophanaceae</taxon>
        <taxon>Caryophanon</taxon>
    </lineage>
</organism>
<evidence type="ECO:0000313" key="2">
    <source>
        <dbReference type="Proteomes" id="UP000093482"/>
    </source>
</evidence>
<reference evidence="1 2" key="1">
    <citation type="submission" date="2016-07" db="EMBL/GenBank/DDBJ databases">
        <title>Caryophanon latum genome sequencing.</title>
        <authorList>
            <person name="Verma A."/>
            <person name="Pal Y."/>
            <person name="Krishnamurthi S."/>
        </authorList>
    </citation>
    <scope>NUCLEOTIDE SEQUENCE [LARGE SCALE GENOMIC DNA]</scope>
    <source>
        <strain evidence="1 2">DSM 14151</strain>
    </source>
</reference>
<proteinExistence type="predicted"/>
<protein>
    <submittedName>
        <fullName evidence="1">Uncharacterized protein</fullName>
    </submittedName>
</protein>
<comment type="caution">
    <text evidence="1">The sequence shown here is derived from an EMBL/GenBank/DDBJ whole genome shotgun (WGS) entry which is preliminary data.</text>
</comment>